<reference evidence="4 5" key="2">
    <citation type="journal article" date="2019" name="G3 (Bethesda)">
        <title>Hybrid Assembly of the Genome of the Entomopathogenic Nematode Steinernema carpocapsae Identifies the X-Chromosome.</title>
        <authorList>
            <person name="Serra L."/>
            <person name="Macchietto M."/>
            <person name="Macias-Munoz A."/>
            <person name="McGill C.J."/>
            <person name="Rodriguez I.M."/>
            <person name="Rodriguez B."/>
            <person name="Murad R."/>
            <person name="Mortazavi A."/>
        </authorList>
    </citation>
    <scope>NUCLEOTIDE SEQUENCE [LARGE SCALE GENOMIC DNA]</scope>
    <source>
        <strain evidence="4 5">ALL</strain>
    </source>
</reference>
<dbReference type="Proteomes" id="UP000298663">
    <property type="component" value="Unassembled WGS sequence"/>
</dbReference>
<evidence type="ECO:0000313" key="5">
    <source>
        <dbReference type="Proteomes" id="UP000298663"/>
    </source>
</evidence>
<feature type="domain" description="Chromatin target of PRMT1 protein C-terminal" evidence="3">
    <location>
        <begin position="78"/>
        <end position="114"/>
    </location>
</feature>
<dbReference type="InterPro" id="IPR025715">
    <property type="entry name" value="FoP_C"/>
</dbReference>
<evidence type="ECO:0000259" key="3">
    <source>
        <dbReference type="Pfam" id="PF13865"/>
    </source>
</evidence>
<dbReference type="Pfam" id="PF13865">
    <property type="entry name" value="FoP_duplication"/>
    <property type="match status" value="1"/>
</dbReference>
<dbReference type="AlphaFoldDB" id="A0A4U5MS23"/>
<dbReference type="EMBL" id="AZBU02000006">
    <property type="protein sequence ID" value="TKR72499.1"/>
    <property type="molecule type" value="Genomic_DNA"/>
</dbReference>
<feature type="region of interest" description="Disordered" evidence="2">
    <location>
        <begin position="61"/>
        <end position="101"/>
    </location>
</feature>
<reference evidence="4 5" key="1">
    <citation type="journal article" date="2015" name="Genome Biol.">
        <title>Comparative genomics of Steinernema reveals deeply conserved gene regulatory networks.</title>
        <authorList>
            <person name="Dillman A.R."/>
            <person name="Macchietto M."/>
            <person name="Porter C.F."/>
            <person name="Rogers A."/>
            <person name="Williams B."/>
            <person name="Antoshechkin I."/>
            <person name="Lee M.M."/>
            <person name="Goodwin Z."/>
            <person name="Lu X."/>
            <person name="Lewis E.E."/>
            <person name="Goodrich-Blair H."/>
            <person name="Stock S.P."/>
            <person name="Adams B.J."/>
            <person name="Sternberg P.W."/>
            <person name="Mortazavi A."/>
        </authorList>
    </citation>
    <scope>NUCLEOTIDE SEQUENCE [LARGE SCALE GENOMIC DNA]</scope>
    <source>
        <strain evidence="4 5">ALL</strain>
    </source>
</reference>
<keyword evidence="5" id="KW-1185">Reference proteome</keyword>
<keyword evidence="1" id="KW-0694">RNA-binding</keyword>
<evidence type="ECO:0000256" key="2">
    <source>
        <dbReference type="SAM" id="MobiDB-lite"/>
    </source>
</evidence>
<sequence>MSIHSSAKNPLGAGHKFIKNAPKRPAGCASFAKGSKSFSAVRVSNLRISNSALLQRISVAPGPKTSGAISKKPQNCGSKKAAKPKKAKKPKFAQKPKKSTEELDRELDEYMSHGKVVKISELLSSLGLN</sequence>
<gene>
    <name evidence="4" type="ORF">L596_019933</name>
</gene>
<comment type="caution">
    <text evidence="4">The sequence shown here is derived from an EMBL/GenBank/DDBJ whole genome shotgun (WGS) entry which is preliminary data.</text>
</comment>
<name>A0A4U5MS23_STECR</name>
<feature type="compositionally biased region" description="Basic residues" evidence="2">
    <location>
        <begin position="80"/>
        <end position="97"/>
    </location>
</feature>
<dbReference type="GO" id="GO:0003723">
    <property type="term" value="F:RNA binding"/>
    <property type="evidence" value="ECO:0007669"/>
    <property type="project" value="UniProtKB-KW"/>
</dbReference>
<accession>A0A4U5MS23</accession>
<evidence type="ECO:0000256" key="1">
    <source>
        <dbReference type="ARBA" id="ARBA00022884"/>
    </source>
</evidence>
<protein>
    <recommendedName>
        <fullName evidence="3">Chromatin target of PRMT1 protein C-terminal domain-containing protein</fullName>
    </recommendedName>
</protein>
<organism evidence="4 5">
    <name type="scientific">Steinernema carpocapsae</name>
    <name type="common">Entomopathogenic nematode</name>
    <dbReference type="NCBI Taxonomy" id="34508"/>
    <lineage>
        <taxon>Eukaryota</taxon>
        <taxon>Metazoa</taxon>
        <taxon>Ecdysozoa</taxon>
        <taxon>Nematoda</taxon>
        <taxon>Chromadorea</taxon>
        <taxon>Rhabditida</taxon>
        <taxon>Tylenchina</taxon>
        <taxon>Panagrolaimomorpha</taxon>
        <taxon>Strongyloidoidea</taxon>
        <taxon>Steinernematidae</taxon>
        <taxon>Steinernema</taxon>
    </lineage>
</organism>
<evidence type="ECO:0000313" key="4">
    <source>
        <dbReference type="EMBL" id="TKR72499.1"/>
    </source>
</evidence>
<proteinExistence type="predicted"/>